<sequence>MKVIILAGGWGTRLGKRTEIIPKPMIKIGNRPILWHIMKIYSHFGYNEFIICLGVKGDIIKDYFYHHNTKNNDFTIDLSNRKIEFHNNDGVEKWKVTLIDTGINTLKGGRIKRIEKYLDSDINLLTYGDGVADIDIS</sequence>
<proteinExistence type="predicted"/>
<dbReference type="GO" id="GO:0047343">
    <property type="term" value="F:glucose-1-phosphate cytidylyltransferase activity"/>
    <property type="evidence" value="ECO:0007669"/>
    <property type="project" value="InterPro"/>
</dbReference>
<dbReference type="EMBL" id="BARS01053240">
    <property type="protein sequence ID" value="GAG49909.1"/>
    <property type="molecule type" value="Genomic_DNA"/>
</dbReference>
<name>X0Y240_9ZZZZ</name>
<organism evidence="2">
    <name type="scientific">marine sediment metagenome</name>
    <dbReference type="NCBI Taxonomy" id="412755"/>
    <lineage>
        <taxon>unclassified sequences</taxon>
        <taxon>metagenomes</taxon>
        <taxon>ecological metagenomes</taxon>
    </lineage>
</organism>
<dbReference type="PANTHER" id="PTHR47183">
    <property type="entry name" value="GLUCOSE-1-PHOSPHATE CYTIDYLYLTRANSFERASE-RELATED"/>
    <property type="match status" value="1"/>
</dbReference>
<dbReference type="InterPro" id="IPR029044">
    <property type="entry name" value="Nucleotide-diphossugar_trans"/>
</dbReference>
<dbReference type="Pfam" id="PF00483">
    <property type="entry name" value="NTP_transferase"/>
    <property type="match status" value="1"/>
</dbReference>
<dbReference type="SUPFAM" id="SSF53448">
    <property type="entry name" value="Nucleotide-diphospho-sugar transferases"/>
    <property type="match status" value="1"/>
</dbReference>
<dbReference type="InterPro" id="IPR013446">
    <property type="entry name" value="G1P_cyt_trans-like"/>
</dbReference>
<evidence type="ECO:0000313" key="2">
    <source>
        <dbReference type="EMBL" id="GAG49909.1"/>
    </source>
</evidence>
<dbReference type="PANTHER" id="PTHR47183:SF1">
    <property type="entry name" value="GLUCOSE-1-PHOSPHATE CYTIDYLYLTRANSFERASE"/>
    <property type="match status" value="1"/>
</dbReference>
<comment type="caution">
    <text evidence="2">The sequence shown here is derived from an EMBL/GenBank/DDBJ whole genome shotgun (WGS) entry which is preliminary data.</text>
</comment>
<evidence type="ECO:0000259" key="1">
    <source>
        <dbReference type="Pfam" id="PF00483"/>
    </source>
</evidence>
<dbReference type="InterPro" id="IPR005835">
    <property type="entry name" value="NTP_transferase_dom"/>
</dbReference>
<dbReference type="Gene3D" id="3.90.550.10">
    <property type="entry name" value="Spore Coat Polysaccharide Biosynthesis Protein SpsA, Chain A"/>
    <property type="match status" value="1"/>
</dbReference>
<reference evidence="2" key="1">
    <citation type="journal article" date="2014" name="Front. Microbiol.">
        <title>High frequency of phylogenetically diverse reductive dehalogenase-homologous genes in deep subseafloor sedimentary metagenomes.</title>
        <authorList>
            <person name="Kawai M."/>
            <person name="Futagami T."/>
            <person name="Toyoda A."/>
            <person name="Takaki Y."/>
            <person name="Nishi S."/>
            <person name="Hori S."/>
            <person name="Arai W."/>
            <person name="Tsubouchi T."/>
            <person name="Morono Y."/>
            <person name="Uchiyama I."/>
            <person name="Ito T."/>
            <person name="Fujiyama A."/>
            <person name="Inagaki F."/>
            <person name="Takami H."/>
        </authorList>
    </citation>
    <scope>NUCLEOTIDE SEQUENCE</scope>
    <source>
        <strain evidence="2">Expedition CK06-06</strain>
    </source>
</reference>
<dbReference type="AlphaFoldDB" id="X0Y240"/>
<accession>X0Y240</accession>
<protein>
    <recommendedName>
        <fullName evidence="1">Nucleotidyl transferase domain-containing protein</fullName>
    </recommendedName>
</protein>
<feature type="domain" description="Nucleotidyl transferase" evidence="1">
    <location>
        <begin position="2"/>
        <end position="65"/>
    </location>
</feature>
<feature type="non-terminal residue" evidence="2">
    <location>
        <position position="137"/>
    </location>
</feature>
<gene>
    <name evidence="2" type="ORF">S01H1_79032</name>
</gene>